<evidence type="ECO:0000313" key="1">
    <source>
        <dbReference type="EMBL" id="AFL96401.1"/>
    </source>
</evidence>
<organism evidence="1 2">
    <name type="scientific">Ornithobacterium rhinotracheale (strain ATCC 51463 / DSM 15997 / CCUG 23171 / CIP 104009 / LMG 9086)</name>
    <dbReference type="NCBI Taxonomy" id="867902"/>
    <lineage>
        <taxon>Bacteria</taxon>
        <taxon>Pseudomonadati</taxon>
        <taxon>Bacteroidota</taxon>
        <taxon>Flavobacteriia</taxon>
        <taxon>Flavobacteriales</taxon>
        <taxon>Weeksellaceae</taxon>
        <taxon>Ornithobacterium</taxon>
    </lineage>
</organism>
<dbReference type="EMBL" id="CP003283">
    <property type="protein sequence ID" value="AFL96401.1"/>
    <property type="molecule type" value="Genomic_DNA"/>
</dbReference>
<evidence type="ECO:0000313" key="2">
    <source>
        <dbReference type="Proteomes" id="UP000006051"/>
    </source>
</evidence>
<reference evidence="1 2" key="1">
    <citation type="submission" date="2012-06" db="EMBL/GenBank/DDBJ databases">
        <title>The complete genome of Ornithobacterium rhinotracheale DSM 15997.</title>
        <authorList>
            <consortium name="US DOE Joint Genome Institute (JGI-PGF)"/>
            <person name="Lucas S."/>
            <person name="Copeland A."/>
            <person name="Lapidus A."/>
            <person name="Goodwin L."/>
            <person name="Pitluck S."/>
            <person name="Peters L."/>
            <person name="Mikhailova N."/>
            <person name="Teshima H."/>
            <person name="Kyrpides N."/>
            <person name="Mavromatis K."/>
            <person name="Pagani I."/>
            <person name="Ivanova N."/>
            <person name="Ovchinnikova G."/>
            <person name="Zeytun A."/>
            <person name="Detter J.C."/>
            <person name="Han C."/>
            <person name="Land M."/>
            <person name="Hauser L."/>
            <person name="Markowitz V."/>
            <person name="Cheng J.-F."/>
            <person name="Hugenholtz P."/>
            <person name="Woyke T."/>
            <person name="Wu D."/>
            <person name="Lang E."/>
            <person name="Kopitz M."/>
            <person name="Brambilla E."/>
            <person name="Klenk H.-P."/>
            <person name="Eisen J.A."/>
        </authorList>
    </citation>
    <scope>NUCLEOTIDE SEQUENCE [LARGE SCALE GENOMIC DNA]</scope>
    <source>
        <strain evidence="2">ATCC 51463 / DSM 15997 / CCUG 23171 / LMG 9086</strain>
    </source>
</reference>
<protein>
    <submittedName>
        <fullName evidence="1">Uncharacterized protein</fullName>
    </submittedName>
</protein>
<keyword evidence="2" id="KW-1185">Reference proteome</keyword>
<dbReference type="KEGG" id="orh:Ornrh_0178"/>
<sequence length="146" mass="17188">MFRNGLPENGENEYFTYYSFGKDSSLLKIQNCMGIRDHYNSIDWTGLWFINKDSLFLNNYPNHINKKFPKGLSSKYKILKISKDTLFLSQNQISFYLLKIDKKEIKNECGIPIQVNHFENGGKIYSEDFYQIDEITRSALSNEINF</sequence>
<proteinExistence type="predicted"/>
<dbReference type="HOGENOM" id="CLU_1775577_0_0_10"/>
<gene>
    <name evidence="1" type="ordered locus">Ornrh_0178</name>
</gene>
<dbReference type="AlphaFoldDB" id="I3ZXG7"/>
<dbReference type="Proteomes" id="UP000006051">
    <property type="component" value="Chromosome"/>
</dbReference>
<accession>I3ZXG7</accession>
<name>I3ZXG7_ORNRL</name>